<evidence type="ECO:0000313" key="2">
    <source>
        <dbReference type="EMBL" id="KRF83229.1"/>
    </source>
</evidence>
<sequence>MSILKRESNREQDMDTTTANPNQNREIEIEKPNEDAEVPSDDKESSPASKTQNMNENENQNLVSNSGAGESKENKNENHNMASITGVEDSKQDETDSQNKELGQLGMVQSVVNKSPSLRIAVHGMSELINTRLSTEALEICLELIEAGVQPRALAEVVLHILDLKVKKYEKENGPMLP</sequence>
<reference evidence="2 3" key="1">
    <citation type="journal article" date="2007" name="Nature">
        <title>Evolution of genes and genomes on the Drosophila phylogeny.</title>
        <authorList>
            <consortium name="Drosophila 12 Genomes Consortium"/>
            <person name="Clark A.G."/>
            <person name="Eisen M.B."/>
            <person name="Smith D.R."/>
            <person name="Bergman C.M."/>
            <person name="Oliver B."/>
            <person name="Markow T.A."/>
            <person name="Kaufman T.C."/>
            <person name="Kellis M."/>
            <person name="Gelbart W."/>
            <person name="Iyer V.N."/>
            <person name="Pollard D.A."/>
            <person name="Sackton T.B."/>
            <person name="Larracuente A.M."/>
            <person name="Singh N.D."/>
            <person name="Abad J.P."/>
            <person name="Abt D.N."/>
            <person name="Adryan B."/>
            <person name="Aguade M."/>
            <person name="Akashi H."/>
            <person name="Anderson W.W."/>
            <person name="Aquadro C.F."/>
            <person name="Ardell D.H."/>
            <person name="Arguello R."/>
            <person name="Artieri C.G."/>
            <person name="Barbash D.A."/>
            <person name="Barker D."/>
            <person name="Barsanti P."/>
            <person name="Batterham P."/>
            <person name="Batzoglou S."/>
            <person name="Begun D."/>
            <person name="Bhutkar A."/>
            <person name="Blanco E."/>
            <person name="Bosak S.A."/>
            <person name="Bradley R.K."/>
            <person name="Brand A.D."/>
            <person name="Brent M.R."/>
            <person name="Brooks A.N."/>
            <person name="Brown R.H."/>
            <person name="Butlin R.K."/>
            <person name="Caggese C."/>
            <person name="Calvi B.R."/>
            <person name="Bernardo de Carvalho A."/>
            <person name="Caspi A."/>
            <person name="Castrezana S."/>
            <person name="Celniker S.E."/>
            <person name="Chang J.L."/>
            <person name="Chapple C."/>
            <person name="Chatterji S."/>
            <person name="Chinwalla A."/>
            <person name="Civetta A."/>
            <person name="Clifton S.W."/>
            <person name="Comeron J.M."/>
            <person name="Costello J.C."/>
            <person name="Coyne J.A."/>
            <person name="Daub J."/>
            <person name="David R.G."/>
            <person name="Delcher A.L."/>
            <person name="Delehaunty K."/>
            <person name="Do C.B."/>
            <person name="Ebling H."/>
            <person name="Edwards K."/>
            <person name="Eickbush T."/>
            <person name="Evans J.D."/>
            <person name="Filipski A."/>
            <person name="Findeiss S."/>
            <person name="Freyhult E."/>
            <person name="Fulton L."/>
            <person name="Fulton R."/>
            <person name="Garcia A.C."/>
            <person name="Gardiner A."/>
            <person name="Garfield D.A."/>
            <person name="Garvin B.E."/>
            <person name="Gibson G."/>
            <person name="Gilbert D."/>
            <person name="Gnerre S."/>
            <person name="Godfrey J."/>
            <person name="Good R."/>
            <person name="Gotea V."/>
            <person name="Gravely B."/>
            <person name="Greenberg A.J."/>
            <person name="Griffiths-Jones S."/>
            <person name="Gross S."/>
            <person name="Guigo R."/>
            <person name="Gustafson E.A."/>
            <person name="Haerty W."/>
            <person name="Hahn M.W."/>
            <person name="Halligan D.L."/>
            <person name="Halpern A.L."/>
            <person name="Halter G.M."/>
            <person name="Han M.V."/>
            <person name="Heger A."/>
            <person name="Hillier L."/>
            <person name="Hinrichs A.S."/>
            <person name="Holmes I."/>
            <person name="Hoskins R.A."/>
            <person name="Hubisz M.J."/>
            <person name="Hultmark D."/>
            <person name="Huntley M.A."/>
            <person name="Jaffe D.B."/>
            <person name="Jagadeeshan S."/>
            <person name="Jeck W.R."/>
            <person name="Johnson J."/>
            <person name="Jones C.D."/>
            <person name="Jordan W.C."/>
            <person name="Karpen G.H."/>
            <person name="Kataoka E."/>
            <person name="Keightley P.D."/>
            <person name="Kheradpour P."/>
            <person name="Kirkness E.F."/>
            <person name="Koerich L.B."/>
            <person name="Kristiansen K."/>
            <person name="Kudrna D."/>
            <person name="Kulathinal R.J."/>
            <person name="Kumar S."/>
            <person name="Kwok R."/>
            <person name="Lander E."/>
            <person name="Langley C.H."/>
            <person name="Lapoint R."/>
            <person name="Lazzaro B.P."/>
            <person name="Lee S.J."/>
            <person name="Levesque L."/>
            <person name="Li R."/>
            <person name="Lin C.F."/>
            <person name="Lin M.F."/>
            <person name="Lindblad-Toh K."/>
            <person name="Llopart A."/>
            <person name="Long M."/>
            <person name="Low L."/>
            <person name="Lozovsky E."/>
            <person name="Lu J."/>
            <person name="Luo M."/>
            <person name="Machado C.A."/>
            <person name="Makalowski W."/>
            <person name="Marzo M."/>
            <person name="Matsuda M."/>
            <person name="Matzkin L."/>
            <person name="McAllister B."/>
            <person name="McBride C.S."/>
            <person name="McKernan B."/>
            <person name="McKernan K."/>
            <person name="Mendez-Lago M."/>
            <person name="Minx P."/>
            <person name="Mollenhauer M.U."/>
            <person name="Montooth K."/>
            <person name="Mount S.M."/>
            <person name="Mu X."/>
            <person name="Myers E."/>
            <person name="Negre B."/>
            <person name="Newfeld S."/>
            <person name="Nielsen R."/>
            <person name="Noor M.A."/>
            <person name="O'Grady P."/>
            <person name="Pachter L."/>
            <person name="Papaceit M."/>
            <person name="Parisi M.J."/>
            <person name="Parisi M."/>
            <person name="Parts L."/>
            <person name="Pedersen J.S."/>
            <person name="Pesole G."/>
            <person name="Phillippy A.M."/>
            <person name="Ponting C.P."/>
            <person name="Pop M."/>
            <person name="Porcelli D."/>
            <person name="Powell J.R."/>
            <person name="Prohaska S."/>
            <person name="Pruitt K."/>
            <person name="Puig M."/>
            <person name="Quesneville H."/>
            <person name="Ram K.R."/>
            <person name="Rand D."/>
            <person name="Rasmussen M.D."/>
            <person name="Reed L.K."/>
            <person name="Reenan R."/>
            <person name="Reily A."/>
            <person name="Remington K.A."/>
            <person name="Rieger T.T."/>
            <person name="Ritchie M.G."/>
            <person name="Robin C."/>
            <person name="Rogers Y.H."/>
            <person name="Rohde C."/>
            <person name="Rozas J."/>
            <person name="Rubenfield M.J."/>
            <person name="Ruiz A."/>
            <person name="Russo S."/>
            <person name="Salzberg S.L."/>
            <person name="Sanchez-Gracia A."/>
            <person name="Saranga D.J."/>
            <person name="Sato H."/>
            <person name="Schaeffer S.W."/>
            <person name="Schatz M.C."/>
            <person name="Schlenke T."/>
            <person name="Schwartz R."/>
            <person name="Segarra C."/>
            <person name="Singh R.S."/>
            <person name="Sirot L."/>
            <person name="Sirota M."/>
            <person name="Sisneros N.B."/>
            <person name="Smith C.D."/>
            <person name="Smith T.F."/>
            <person name="Spieth J."/>
            <person name="Stage D.E."/>
            <person name="Stark A."/>
            <person name="Stephan W."/>
            <person name="Strausberg R.L."/>
            <person name="Strempel S."/>
            <person name="Sturgill D."/>
            <person name="Sutton G."/>
            <person name="Sutton G.G."/>
            <person name="Tao W."/>
            <person name="Teichmann S."/>
            <person name="Tobari Y.N."/>
            <person name="Tomimura Y."/>
            <person name="Tsolas J.M."/>
            <person name="Valente V.L."/>
            <person name="Venter E."/>
            <person name="Venter J.C."/>
            <person name="Vicario S."/>
            <person name="Vieira F.G."/>
            <person name="Vilella A.J."/>
            <person name="Villasante A."/>
            <person name="Walenz B."/>
            <person name="Wang J."/>
            <person name="Wasserman M."/>
            <person name="Watts T."/>
            <person name="Wilson D."/>
            <person name="Wilson R.K."/>
            <person name="Wing R.A."/>
            <person name="Wolfner M.F."/>
            <person name="Wong A."/>
            <person name="Wong G.K."/>
            <person name="Wu C.I."/>
            <person name="Wu G."/>
            <person name="Yamamoto D."/>
            <person name="Yang H.P."/>
            <person name="Yang S.P."/>
            <person name="Yorke J.A."/>
            <person name="Yoshida K."/>
            <person name="Zdobnov E."/>
            <person name="Zhang P."/>
            <person name="Zhang Y."/>
            <person name="Zimin A.V."/>
            <person name="Baldwin J."/>
            <person name="Abdouelleil A."/>
            <person name="Abdulkadir J."/>
            <person name="Abebe A."/>
            <person name="Abera B."/>
            <person name="Abreu J."/>
            <person name="Acer S.C."/>
            <person name="Aftuck L."/>
            <person name="Alexander A."/>
            <person name="An P."/>
            <person name="Anderson E."/>
            <person name="Anderson S."/>
            <person name="Arachi H."/>
            <person name="Azer M."/>
            <person name="Bachantsang P."/>
            <person name="Barry A."/>
            <person name="Bayul T."/>
            <person name="Berlin A."/>
            <person name="Bessette D."/>
            <person name="Bloom T."/>
            <person name="Blye J."/>
            <person name="Boguslavskiy L."/>
            <person name="Bonnet C."/>
            <person name="Boukhgalter B."/>
            <person name="Bourzgui I."/>
            <person name="Brown A."/>
            <person name="Cahill P."/>
            <person name="Channer S."/>
            <person name="Cheshatsang Y."/>
            <person name="Chuda L."/>
            <person name="Citroen M."/>
            <person name="Collymore A."/>
            <person name="Cooke P."/>
            <person name="Costello M."/>
            <person name="D'Aco K."/>
            <person name="Daza R."/>
            <person name="De Haan G."/>
            <person name="DeGray S."/>
            <person name="DeMaso C."/>
            <person name="Dhargay N."/>
            <person name="Dooley K."/>
            <person name="Dooley E."/>
            <person name="Doricent M."/>
            <person name="Dorje P."/>
            <person name="Dorjee K."/>
            <person name="Dupes A."/>
            <person name="Elong R."/>
            <person name="Falk J."/>
            <person name="Farina A."/>
            <person name="Faro S."/>
            <person name="Ferguson D."/>
            <person name="Fisher S."/>
            <person name="Foley C.D."/>
            <person name="Franke A."/>
            <person name="Friedrich D."/>
            <person name="Gadbois L."/>
            <person name="Gearin G."/>
            <person name="Gearin C.R."/>
            <person name="Giannoukos G."/>
            <person name="Goode T."/>
            <person name="Graham J."/>
            <person name="Grandbois E."/>
            <person name="Grewal S."/>
            <person name="Gyaltsen K."/>
            <person name="Hafez N."/>
            <person name="Hagos B."/>
            <person name="Hall J."/>
            <person name="Henson C."/>
            <person name="Hollinger A."/>
            <person name="Honan T."/>
            <person name="Huard M.D."/>
            <person name="Hughes L."/>
            <person name="Hurhula B."/>
            <person name="Husby M.E."/>
            <person name="Kamat A."/>
            <person name="Kanga B."/>
            <person name="Kashin S."/>
            <person name="Khazanovich D."/>
            <person name="Kisner P."/>
            <person name="Lance K."/>
            <person name="Lara M."/>
            <person name="Lee W."/>
            <person name="Lennon N."/>
            <person name="Letendre F."/>
            <person name="LeVine R."/>
            <person name="Lipovsky A."/>
            <person name="Liu X."/>
            <person name="Liu J."/>
            <person name="Liu S."/>
            <person name="Lokyitsang T."/>
            <person name="Lokyitsang Y."/>
            <person name="Lubonja R."/>
            <person name="Lui A."/>
            <person name="MacDonald P."/>
            <person name="Magnisalis V."/>
            <person name="Maru K."/>
            <person name="Matthews C."/>
            <person name="McCusker W."/>
            <person name="McDonough S."/>
            <person name="Mehta T."/>
            <person name="Meldrim J."/>
            <person name="Meneus L."/>
            <person name="Mihai O."/>
            <person name="Mihalev A."/>
            <person name="Mihova T."/>
            <person name="Mittelman R."/>
            <person name="Mlenga V."/>
            <person name="Montmayeur A."/>
            <person name="Mulrain L."/>
            <person name="Navidi A."/>
            <person name="Naylor J."/>
            <person name="Negash T."/>
            <person name="Nguyen T."/>
            <person name="Nguyen N."/>
            <person name="Nicol R."/>
            <person name="Norbu C."/>
            <person name="Norbu N."/>
            <person name="Novod N."/>
            <person name="O'Neill B."/>
            <person name="Osman S."/>
            <person name="Markiewicz E."/>
            <person name="Oyono O.L."/>
            <person name="Patti C."/>
            <person name="Phunkhang P."/>
            <person name="Pierre F."/>
            <person name="Priest M."/>
            <person name="Raghuraman S."/>
            <person name="Rege F."/>
            <person name="Reyes R."/>
            <person name="Rise C."/>
            <person name="Rogov P."/>
            <person name="Ross K."/>
            <person name="Ryan E."/>
            <person name="Settipalli S."/>
            <person name="Shea T."/>
            <person name="Sherpa N."/>
            <person name="Shi L."/>
            <person name="Shih D."/>
            <person name="Sparrow T."/>
            <person name="Spaulding J."/>
            <person name="Stalker J."/>
            <person name="Stange-Thomann N."/>
            <person name="Stavropoulos S."/>
            <person name="Stone C."/>
            <person name="Strader C."/>
            <person name="Tesfaye S."/>
            <person name="Thomson T."/>
            <person name="Thoulutsang Y."/>
            <person name="Thoulutsang D."/>
            <person name="Topham K."/>
            <person name="Topping I."/>
            <person name="Tsamla T."/>
            <person name="Vassiliev H."/>
            <person name="Vo A."/>
            <person name="Wangchuk T."/>
            <person name="Wangdi T."/>
            <person name="Weiand M."/>
            <person name="Wilkinson J."/>
            <person name="Wilson A."/>
            <person name="Yadav S."/>
            <person name="Young G."/>
            <person name="Yu Q."/>
            <person name="Zembek L."/>
            <person name="Zhong D."/>
            <person name="Zimmer A."/>
            <person name="Zwirko Z."/>
            <person name="Jaffe D.B."/>
            <person name="Alvarez P."/>
            <person name="Brockman W."/>
            <person name="Butler J."/>
            <person name="Chin C."/>
            <person name="Gnerre S."/>
            <person name="Grabherr M."/>
            <person name="Kleber M."/>
            <person name="Mauceli E."/>
            <person name="MacCallum I."/>
        </authorList>
    </citation>
    <scope>NUCLEOTIDE SEQUENCE [LARGE SCALE GENOMIC DNA]</scope>
    <source>
        <strain evidence="3">Tucson 15010-1051.87</strain>
    </source>
</reference>
<accession>A0A0Q9WFA6</accession>
<evidence type="ECO:0000313" key="3">
    <source>
        <dbReference type="Proteomes" id="UP000008792"/>
    </source>
</evidence>
<dbReference type="GO" id="GO:0033566">
    <property type="term" value="P:gamma-tubulin complex localization"/>
    <property type="evidence" value="ECO:0007669"/>
    <property type="project" value="InterPro"/>
</dbReference>
<proteinExistence type="predicted"/>
<dbReference type="AlphaFoldDB" id="A0A0Q9WFA6"/>
<dbReference type="GO" id="GO:0000931">
    <property type="term" value="C:gamma-tubulin ring complex"/>
    <property type="evidence" value="ECO:0007669"/>
    <property type="project" value="InterPro"/>
</dbReference>
<feature type="region of interest" description="Disordered" evidence="1">
    <location>
        <begin position="1"/>
        <end position="99"/>
    </location>
</feature>
<feature type="compositionally biased region" description="Basic and acidic residues" evidence="1">
    <location>
        <begin position="1"/>
        <end position="13"/>
    </location>
</feature>
<dbReference type="Proteomes" id="UP000008792">
    <property type="component" value="Unassembled WGS sequence"/>
</dbReference>
<organism evidence="2 3">
    <name type="scientific">Drosophila virilis</name>
    <name type="common">Fruit fly</name>
    <dbReference type="NCBI Taxonomy" id="7244"/>
    <lineage>
        <taxon>Eukaryota</taxon>
        <taxon>Metazoa</taxon>
        <taxon>Ecdysozoa</taxon>
        <taxon>Arthropoda</taxon>
        <taxon>Hexapoda</taxon>
        <taxon>Insecta</taxon>
        <taxon>Pterygota</taxon>
        <taxon>Neoptera</taxon>
        <taxon>Endopterygota</taxon>
        <taxon>Diptera</taxon>
        <taxon>Brachycera</taxon>
        <taxon>Muscomorpha</taxon>
        <taxon>Ephydroidea</taxon>
        <taxon>Drosophilidae</taxon>
        <taxon>Drosophila</taxon>
    </lineage>
</organism>
<feature type="compositionally biased region" description="Polar residues" evidence="1">
    <location>
        <begin position="46"/>
        <end position="68"/>
    </location>
</feature>
<evidence type="ECO:0000256" key="1">
    <source>
        <dbReference type="SAM" id="MobiDB-lite"/>
    </source>
</evidence>
<dbReference type="InterPro" id="IPR022214">
    <property type="entry name" value="MZT1"/>
</dbReference>
<protein>
    <submittedName>
        <fullName evidence="2">Uncharacterized protein, isoform B</fullName>
    </submittedName>
</protein>
<feature type="compositionally biased region" description="Basic and acidic residues" evidence="1">
    <location>
        <begin position="25"/>
        <end position="45"/>
    </location>
</feature>
<feature type="compositionally biased region" description="Basic and acidic residues" evidence="1">
    <location>
        <begin position="88"/>
        <end position="99"/>
    </location>
</feature>
<dbReference type="Pfam" id="PF12554">
    <property type="entry name" value="MOZART1"/>
    <property type="match status" value="1"/>
</dbReference>
<feature type="compositionally biased region" description="Polar residues" evidence="1">
    <location>
        <begin position="15"/>
        <end position="24"/>
    </location>
</feature>
<name>A0A0Q9WFA6_DROVI</name>
<keyword evidence="3" id="KW-1185">Reference proteome</keyword>
<dbReference type="EMBL" id="CH940650">
    <property type="protein sequence ID" value="KRF83229.1"/>
    <property type="molecule type" value="Genomic_DNA"/>
</dbReference>
<gene>
    <name evidence="2" type="primary">Dvir\GJ24068</name>
    <name evidence="2" type="ORF">Dvir_GJ24068</name>
</gene>